<accession>A0AC59ZG52</accession>
<organism evidence="1 2">
    <name type="scientific">Rangifer tarandus platyrhynchus</name>
    <name type="common">Svalbard reindeer</name>
    <dbReference type="NCBI Taxonomy" id="3082113"/>
    <lineage>
        <taxon>Eukaryota</taxon>
        <taxon>Metazoa</taxon>
        <taxon>Chordata</taxon>
        <taxon>Craniata</taxon>
        <taxon>Vertebrata</taxon>
        <taxon>Euteleostomi</taxon>
        <taxon>Mammalia</taxon>
        <taxon>Eutheria</taxon>
        <taxon>Laurasiatheria</taxon>
        <taxon>Artiodactyla</taxon>
        <taxon>Ruminantia</taxon>
        <taxon>Pecora</taxon>
        <taxon>Cervidae</taxon>
        <taxon>Odocoileinae</taxon>
        <taxon>Rangifer</taxon>
    </lineage>
</organism>
<evidence type="ECO:0000313" key="2">
    <source>
        <dbReference type="Proteomes" id="UP001162501"/>
    </source>
</evidence>
<sequence>MEKKRLVGGRWQEKTLPRTNPTDAEPRARPPTRAPSLHVIGHLHLCIVTGSIADLWRKEAEASRPSQSCFVRGFLAVPRPLLRASAGLPLSSSD</sequence>
<reference evidence="1" key="2">
    <citation type="submission" date="2025-03" db="EMBL/GenBank/DDBJ databases">
        <authorList>
            <consortium name="ELIXIR-Norway"/>
            <consortium name="Elixir Norway"/>
        </authorList>
    </citation>
    <scope>NUCLEOTIDE SEQUENCE</scope>
</reference>
<name>A0AC59ZG52_RANTA</name>
<evidence type="ECO:0000313" key="1">
    <source>
        <dbReference type="EMBL" id="CAN0410643.1"/>
    </source>
</evidence>
<reference evidence="1" key="1">
    <citation type="submission" date="2023-05" db="EMBL/GenBank/DDBJ databases">
        <authorList>
            <consortium name="ELIXIR-Norway"/>
        </authorList>
    </citation>
    <scope>NUCLEOTIDE SEQUENCE</scope>
</reference>
<dbReference type="EMBL" id="OX596113">
    <property type="protein sequence ID" value="CAN0410643.1"/>
    <property type="molecule type" value="Genomic_DNA"/>
</dbReference>
<protein>
    <submittedName>
        <fullName evidence="1">Uncharacterized protein</fullName>
    </submittedName>
</protein>
<proteinExistence type="predicted"/>
<dbReference type="Proteomes" id="UP001162501">
    <property type="component" value="Chromosome 29"/>
</dbReference>
<gene>
    <name evidence="1" type="ORF">MRATA1EN22A_LOCUS17956</name>
</gene>